<dbReference type="PANTHER" id="PTHR42928:SF5">
    <property type="entry name" value="BLR1237 PROTEIN"/>
    <property type="match status" value="1"/>
</dbReference>
<evidence type="ECO:0000313" key="3">
    <source>
        <dbReference type="EMBL" id="QNP57783.1"/>
    </source>
</evidence>
<organism evidence="3 4">
    <name type="scientific">Paenacidovorax monticola</name>
    <dbReference type="NCBI Taxonomy" id="1926868"/>
    <lineage>
        <taxon>Bacteria</taxon>
        <taxon>Pseudomonadati</taxon>
        <taxon>Pseudomonadota</taxon>
        <taxon>Betaproteobacteria</taxon>
        <taxon>Burkholderiales</taxon>
        <taxon>Comamonadaceae</taxon>
        <taxon>Paenacidovorax</taxon>
    </lineage>
</organism>
<evidence type="ECO:0000256" key="2">
    <source>
        <dbReference type="SAM" id="SignalP"/>
    </source>
</evidence>
<dbReference type="Proteomes" id="UP000516057">
    <property type="component" value="Chromosome"/>
</dbReference>
<dbReference type="InterPro" id="IPR005064">
    <property type="entry name" value="BUG"/>
</dbReference>
<dbReference type="AlphaFoldDB" id="A0A7H0HB67"/>
<feature type="signal peptide" evidence="2">
    <location>
        <begin position="1"/>
        <end position="31"/>
    </location>
</feature>
<sequence>MTTNLCAFLRRVARAAVVAVTLAALPFMAAAQTEGYPARPVRLIVPYGAGGSLDVMARLLANEMAKGLGQSVVVENVAGAGGTLGFKRVLSAPADGYTLLVGITSEVALAPTTNPSARYKATDLEAVAKLGTSGIVLIGRQDLAADSLQALLDLARAQPGKLRYATSGTGSLQHLAMETAKLAAGVDIPFIPYKSASQITTDLVGGHIDLAIVGLPGVLPLIREGKVKAYGVVSRKRDIGNKAIPAFAETPALQSIDFHLWTGVFAPKGTPLGVVQKLHGAIAAALKQPEIARRYAELGVELAAPMSSSQFTQYVASQERDLRAAVEQSGIKVEQP</sequence>
<dbReference type="Gene3D" id="3.40.190.10">
    <property type="entry name" value="Periplasmic binding protein-like II"/>
    <property type="match status" value="1"/>
</dbReference>
<accession>A0A7H0HB67</accession>
<dbReference type="Gene3D" id="3.40.190.150">
    <property type="entry name" value="Bordetella uptake gene, domain 1"/>
    <property type="match status" value="1"/>
</dbReference>
<dbReference type="SUPFAM" id="SSF53850">
    <property type="entry name" value="Periplasmic binding protein-like II"/>
    <property type="match status" value="1"/>
</dbReference>
<reference evidence="3 4" key="1">
    <citation type="submission" date="2020-08" db="EMBL/GenBank/DDBJ databases">
        <title>Genome sequence of Acidovorax monticola KACC 19171T.</title>
        <authorList>
            <person name="Hyun D.-W."/>
            <person name="Bae J.-W."/>
        </authorList>
    </citation>
    <scope>NUCLEOTIDE SEQUENCE [LARGE SCALE GENOMIC DNA]</scope>
    <source>
        <strain evidence="3 4">KACC 19171</strain>
    </source>
</reference>
<comment type="similarity">
    <text evidence="1">Belongs to the UPF0065 (bug) family.</text>
</comment>
<feature type="chain" id="PRO_5028825121" evidence="2">
    <location>
        <begin position="32"/>
        <end position="336"/>
    </location>
</feature>
<proteinExistence type="inferred from homology"/>
<gene>
    <name evidence="3" type="ORF">H9L24_11520</name>
</gene>
<evidence type="ECO:0000313" key="4">
    <source>
        <dbReference type="Proteomes" id="UP000516057"/>
    </source>
</evidence>
<evidence type="ECO:0000256" key="1">
    <source>
        <dbReference type="ARBA" id="ARBA00006987"/>
    </source>
</evidence>
<dbReference type="Pfam" id="PF03401">
    <property type="entry name" value="TctC"/>
    <property type="match status" value="1"/>
</dbReference>
<dbReference type="RefSeq" id="WP_187734786.1">
    <property type="nucleotide sequence ID" value="NZ_CP060790.1"/>
</dbReference>
<dbReference type="EMBL" id="CP060790">
    <property type="protein sequence ID" value="QNP57783.1"/>
    <property type="molecule type" value="Genomic_DNA"/>
</dbReference>
<keyword evidence="4" id="KW-1185">Reference proteome</keyword>
<dbReference type="PIRSF" id="PIRSF017082">
    <property type="entry name" value="YflP"/>
    <property type="match status" value="1"/>
</dbReference>
<keyword evidence="2" id="KW-0732">Signal</keyword>
<dbReference type="InterPro" id="IPR042100">
    <property type="entry name" value="Bug_dom1"/>
</dbReference>
<name>A0A7H0HB67_9BURK</name>
<dbReference type="PANTHER" id="PTHR42928">
    <property type="entry name" value="TRICARBOXYLATE-BINDING PROTEIN"/>
    <property type="match status" value="1"/>
</dbReference>
<dbReference type="KEGG" id="amon:H9L24_11520"/>
<dbReference type="CDD" id="cd07012">
    <property type="entry name" value="PBP2_Bug_TTT"/>
    <property type="match status" value="1"/>
</dbReference>
<protein>
    <submittedName>
        <fullName evidence="3">Tripartite tricarboxylate transporter substrate binding protein</fullName>
    </submittedName>
</protein>